<feature type="transmembrane region" description="Helical" evidence="1">
    <location>
        <begin position="417"/>
        <end position="437"/>
    </location>
</feature>
<accession>A0A4Q9HRP5</accession>
<feature type="transmembrane region" description="Helical" evidence="1">
    <location>
        <begin position="121"/>
        <end position="151"/>
    </location>
</feature>
<evidence type="ECO:0000313" key="4">
    <source>
        <dbReference type="Proteomes" id="UP000292452"/>
    </source>
</evidence>
<feature type="transmembrane region" description="Helical" evidence="1">
    <location>
        <begin position="157"/>
        <end position="177"/>
    </location>
</feature>
<feature type="transmembrane region" description="Helical" evidence="1">
    <location>
        <begin position="287"/>
        <end position="310"/>
    </location>
</feature>
<feature type="transmembrane region" description="Helical" evidence="1">
    <location>
        <begin position="189"/>
        <end position="205"/>
    </location>
</feature>
<evidence type="ECO:0000256" key="2">
    <source>
        <dbReference type="SAM" id="SignalP"/>
    </source>
</evidence>
<protein>
    <recommendedName>
        <fullName evidence="5">ABC transporter permease</fullName>
    </recommendedName>
</protein>
<evidence type="ECO:0008006" key="5">
    <source>
        <dbReference type="Google" id="ProtNLM"/>
    </source>
</evidence>
<organism evidence="3 4">
    <name type="scientific">Streptomyces kasugaensis</name>
    <dbReference type="NCBI Taxonomy" id="1946"/>
    <lineage>
        <taxon>Bacteria</taxon>
        <taxon>Bacillati</taxon>
        <taxon>Actinomycetota</taxon>
        <taxon>Actinomycetes</taxon>
        <taxon>Kitasatosporales</taxon>
        <taxon>Streptomycetaceae</taxon>
        <taxon>Streptomyces</taxon>
    </lineage>
</organism>
<keyword evidence="1" id="KW-1133">Transmembrane helix</keyword>
<keyword evidence="1" id="KW-0472">Membrane</keyword>
<gene>
    <name evidence="3" type="ORF">EYS09_21640</name>
</gene>
<evidence type="ECO:0000313" key="3">
    <source>
        <dbReference type="EMBL" id="TBO57646.1"/>
    </source>
</evidence>
<comment type="caution">
    <text evidence="3">The sequence shown here is derived from an EMBL/GenBank/DDBJ whole genome shotgun (WGS) entry which is preliminary data.</text>
</comment>
<feature type="transmembrane region" description="Helical" evidence="1">
    <location>
        <begin position="233"/>
        <end position="254"/>
    </location>
</feature>
<evidence type="ECO:0000256" key="1">
    <source>
        <dbReference type="SAM" id="Phobius"/>
    </source>
</evidence>
<dbReference type="Proteomes" id="UP000292452">
    <property type="component" value="Unassembled WGS sequence"/>
</dbReference>
<keyword evidence="4" id="KW-1185">Reference proteome</keyword>
<feature type="transmembrane region" description="Helical" evidence="1">
    <location>
        <begin position="444"/>
        <end position="464"/>
    </location>
</feature>
<proteinExistence type="predicted"/>
<reference evidence="3 4" key="1">
    <citation type="submission" date="2019-02" db="EMBL/GenBank/DDBJ databases">
        <title>Draft Genome Sequence of Streptomyces sp. AM-2504, identified by 16S rRNA comparative analysis as a Streptomyces Kasugaensis strain.</title>
        <authorList>
            <person name="Napolioni V."/>
            <person name="Giuliodori A.M."/>
            <person name="Spurio R."/>
            <person name="Fabbretti A."/>
        </authorList>
    </citation>
    <scope>NUCLEOTIDE SEQUENCE [LARGE SCALE GENOMIC DNA]</scope>
    <source>
        <strain evidence="3 4">AM-2504</strain>
    </source>
</reference>
<dbReference type="EMBL" id="SIXH01000205">
    <property type="protein sequence ID" value="TBO57646.1"/>
    <property type="molecule type" value="Genomic_DNA"/>
</dbReference>
<feature type="signal peptide" evidence="2">
    <location>
        <begin position="1"/>
        <end position="36"/>
    </location>
</feature>
<feature type="transmembrane region" description="Helical" evidence="1">
    <location>
        <begin position="81"/>
        <end position="100"/>
    </location>
</feature>
<sequence>MTGYWRLVSVSLRTAPAQVLGWALAVCALVASSASAIGDKYTEQASRDAYAASYVGTQSSAALQGRGYNLETLGGILANELGYLTLIMLPLIGLHLAIRFTRSVEDTGRLDILTAGPVHRLAPAAAGLTAAALTAVLTFLLSAAALVALGYPVAGSLRYAGGLGALMLAFTGIGALVAQCCRDARTSHVLAIACWMVSYLARAVVDARGADLTWVNPESWLAEIRPFAAQPPLWPWLAIAATAAVTFTAAGVVATRRDQGAGLIPPRPGPAAAPSWMTKPLHVLIRLTRGVCLGWTVGGSLFAFSFGYLTKQISALSAISGATRNENIDATLSLFVQMNALLAAAAAIQLTQWLATEETSGRVGYALASPVSRRRWWGASASLVTAWSLILLICMGVCTGLGLAAGFGDASYLDDGVPATLAYTPAVLLLAVTALALQSVNPRAVTVTWLAVGWGIVVCLRADMLDLPEWARRLSPLHWVGAVPRDDWDRPAALAMTLLALALTAAAVLAFQRRDLRAG</sequence>
<name>A0A4Q9HRP5_STRKA</name>
<dbReference type="AlphaFoldDB" id="A0A4Q9HRP5"/>
<feature type="transmembrane region" description="Helical" evidence="1">
    <location>
        <begin position="492"/>
        <end position="511"/>
    </location>
</feature>
<keyword evidence="1" id="KW-0812">Transmembrane</keyword>
<keyword evidence="2" id="KW-0732">Signal</keyword>
<feature type="chain" id="PRO_5020537399" description="ABC transporter permease" evidence="2">
    <location>
        <begin position="37"/>
        <end position="519"/>
    </location>
</feature>
<feature type="transmembrane region" description="Helical" evidence="1">
    <location>
        <begin position="376"/>
        <end position="405"/>
    </location>
</feature>
<dbReference type="RefSeq" id="WP_131124478.1">
    <property type="nucleotide sequence ID" value="NZ_SIXH01000205.1"/>
</dbReference>